<dbReference type="EMBL" id="FOZU01000069">
    <property type="protein sequence ID" value="SFT25544.1"/>
    <property type="molecule type" value="Genomic_DNA"/>
</dbReference>
<name>A0A1I6WIZ0_9GAMM</name>
<dbReference type="InterPro" id="IPR008687">
    <property type="entry name" value="MobC"/>
</dbReference>
<keyword evidence="3" id="KW-1185">Reference proteome</keyword>
<evidence type="ECO:0000259" key="1">
    <source>
        <dbReference type="Pfam" id="PF05713"/>
    </source>
</evidence>
<proteinExistence type="predicted"/>
<feature type="domain" description="Bacterial mobilisation" evidence="1">
    <location>
        <begin position="83"/>
        <end position="125"/>
    </location>
</feature>
<dbReference type="Pfam" id="PF05713">
    <property type="entry name" value="MobC"/>
    <property type="match status" value="1"/>
</dbReference>
<sequence length="163" mass="18975">MAKKKNLRTEIKRLRLTELESMQLEKYLADHDLNFSEFVNALICQKIRAEFQTVSSEIIEGSIEPKKKQRAAKQPPKADPAVLFQIGRIGNNINQIAKFLNFIRQDPNAISKFSFLECFHTLSQIQNDLHHWLGQLPKIERSPEAVCRARERALKKRRVEDVH</sequence>
<organism evidence="2 3">
    <name type="scientific">Acinetobacter bohemicus</name>
    <dbReference type="NCBI Taxonomy" id="1435036"/>
    <lineage>
        <taxon>Bacteria</taxon>
        <taxon>Pseudomonadati</taxon>
        <taxon>Pseudomonadota</taxon>
        <taxon>Gammaproteobacteria</taxon>
        <taxon>Moraxellales</taxon>
        <taxon>Moraxellaceae</taxon>
        <taxon>Acinetobacter</taxon>
    </lineage>
</organism>
<dbReference type="AlphaFoldDB" id="A0A1I6WIZ0"/>
<accession>A0A1I6WIZ0</accession>
<protein>
    <submittedName>
        <fullName evidence="2">Mobilisation protein (MobC)</fullName>
    </submittedName>
</protein>
<evidence type="ECO:0000313" key="2">
    <source>
        <dbReference type="EMBL" id="SFT25544.1"/>
    </source>
</evidence>
<reference evidence="3" key="1">
    <citation type="submission" date="2016-10" db="EMBL/GenBank/DDBJ databases">
        <authorList>
            <person name="Varghese N."/>
            <person name="Submissions S."/>
        </authorList>
    </citation>
    <scope>NUCLEOTIDE SEQUENCE [LARGE SCALE GENOMIC DNA]</scope>
    <source>
        <strain evidence="3">ANC 5076</strain>
    </source>
</reference>
<gene>
    <name evidence="2" type="ORF">SAMN05444586_10692</name>
</gene>
<evidence type="ECO:0000313" key="3">
    <source>
        <dbReference type="Proteomes" id="UP000182827"/>
    </source>
</evidence>
<dbReference type="Proteomes" id="UP000182827">
    <property type="component" value="Unassembled WGS sequence"/>
</dbReference>
<dbReference type="RefSeq" id="WP_074947929.1">
    <property type="nucleotide sequence ID" value="NZ_FOZU01000069.1"/>
</dbReference>